<dbReference type="Proteomes" id="UP000735302">
    <property type="component" value="Unassembled WGS sequence"/>
</dbReference>
<name>A0AAV3Z6X5_9GAST</name>
<proteinExistence type="predicted"/>
<reference evidence="1 2" key="1">
    <citation type="journal article" date="2021" name="Elife">
        <title>Chloroplast acquisition without the gene transfer in kleptoplastic sea slugs, Plakobranchus ocellatus.</title>
        <authorList>
            <person name="Maeda T."/>
            <person name="Takahashi S."/>
            <person name="Yoshida T."/>
            <person name="Shimamura S."/>
            <person name="Takaki Y."/>
            <person name="Nagai Y."/>
            <person name="Toyoda A."/>
            <person name="Suzuki Y."/>
            <person name="Arimoto A."/>
            <person name="Ishii H."/>
            <person name="Satoh N."/>
            <person name="Nishiyama T."/>
            <person name="Hasebe M."/>
            <person name="Maruyama T."/>
            <person name="Minagawa J."/>
            <person name="Obokata J."/>
            <person name="Shigenobu S."/>
        </authorList>
    </citation>
    <scope>NUCLEOTIDE SEQUENCE [LARGE SCALE GENOMIC DNA]</scope>
</reference>
<protein>
    <submittedName>
        <fullName evidence="1">Uncharacterized protein</fullName>
    </submittedName>
</protein>
<organism evidence="1 2">
    <name type="scientific">Plakobranchus ocellatus</name>
    <dbReference type="NCBI Taxonomy" id="259542"/>
    <lineage>
        <taxon>Eukaryota</taxon>
        <taxon>Metazoa</taxon>
        <taxon>Spiralia</taxon>
        <taxon>Lophotrochozoa</taxon>
        <taxon>Mollusca</taxon>
        <taxon>Gastropoda</taxon>
        <taxon>Heterobranchia</taxon>
        <taxon>Euthyneura</taxon>
        <taxon>Panpulmonata</taxon>
        <taxon>Sacoglossa</taxon>
        <taxon>Placobranchoidea</taxon>
        <taxon>Plakobranchidae</taxon>
        <taxon>Plakobranchus</taxon>
    </lineage>
</organism>
<dbReference type="EMBL" id="BLXT01002015">
    <property type="protein sequence ID" value="GFN90217.1"/>
    <property type="molecule type" value="Genomic_DNA"/>
</dbReference>
<comment type="caution">
    <text evidence="1">The sequence shown here is derived from an EMBL/GenBank/DDBJ whole genome shotgun (WGS) entry which is preliminary data.</text>
</comment>
<dbReference type="AlphaFoldDB" id="A0AAV3Z6X5"/>
<keyword evidence="2" id="KW-1185">Reference proteome</keyword>
<sequence length="112" mass="12024">MDGWIPGKTVSVNTRMGEKILVAETIVCIKITQNVPSSQTLAVQCSVLQLRPGASVEYTNHYGPVIMVMLEFAPVTVLNHAPLSGLSCLTGPRVTDIRDFVSPGDACINVQL</sequence>
<gene>
    <name evidence="1" type="ORF">PoB_001672300</name>
</gene>
<evidence type="ECO:0000313" key="1">
    <source>
        <dbReference type="EMBL" id="GFN90217.1"/>
    </source>
</evidence>
<evidence type="ECO:0000313" key="2">
    <source>
        <dbReference type="Proteomes" id="UP000735302"/>
    </source>
</evidence>
<accession>A0AAV3Z6X5</accession>